<dbReference type="Proteomes" id="UP000823941">
    <property type="component" value="Chromosome 17"/>
</dbReference>
<evidence type="ECO:0000256" key="1">
    <source>
        <dbReference type="SAM" id="Phobius"/>
    </source>
</evidence>
<keyword evidence="3" id="KW-1185">Reference proteome</keyword>
<sequence length="78" mass="9351">MTFFIVQFDLINYLIKSLLFIMLCHQLASRHRPPLEPSIFFYPLQFSSTMVQQLLLCHLPIFSVVCLYFFFLLWDTTL</sequence>
<name>A0ABQ7QCT2_PLUXY</name>
<gene>
    <name evidence="2" type="ORF">JYU34_013059</name>
</gene>
<keyword evidence="1" id="KW-0812">Transmembrane</keyword>
<feature type="transmembrane region" description="Helical" evidence="1">
    <location>
        <begin position="54"/>
        <end position="74"/>
    </location>
</feature>
<proteinExistence type="predicted"/>
<accession>A0ABQ7QCT2</accession>
<evidence type="ECO:0000313" key="3">
    <source>
        <dbReference type="Proteomes" id="UP000823941"/>
    </source>
</evidence>
<evidence type="ECO:0000313" key="2">
    <source>
        <dbReference type="EMBL" id="KAG7303041.1"/>
    </source>
</evidence>
<dbReference type="EMBL" id="JAHIBW010000017">
    <property type="protein sequence ID" value="KAG7303041.1"/>
    <property type="molecule type" value="Genomic_DNA"/>
</dbReference>
<keyword evidence="1" id="KW-1133">Transmembrane helix</keyword>
<comment type="caution">
    <text evidence="2">The sequence shown here is derived from an EMBL/GenBank/DDBJ whole genome shotgun (WGS) entry which is preliminary data.</text>
</comment>
<reference evidence="2 3" key="1">
    <citation type="submission" date="2021-06" db="EMBL/GenBank/DDBJ databases">
        <title>A haploid diamondback moth (Plutella xylostella L.) genome assembly resolves 31 chromosomes and identifies a diamide resistance mutation.</title>
        <authorList>
            <person name="Ward C.M."/>
            <person name="Perry K.D."/>
            <person name="Baker G."/>
            <person name="Powis K."/>
            <person name="Heckel D.G."/>
            <person name="Baxter S.W."/>
        </authorList>
    </citation>
    <scope>NUCLEOTIDE SEQUENCE [LARGE SCALE GENOMIC DNA]</scope>
    <source>
        <strain evidence="2 3">LV</strain>
        <tissue evidence="2">Single pupa</tissue>
    </source>
</reference>
<organism evidence="2 3">
    <name type="scientific">Plutella xylostella</name>
    <name type="common">Diamondback moth</name>
    <name type="synonym">Plutella maculipennis</name>
    <dbReference type="NCBI Taxonomy" id="51655"/>
    <lineage>
        <taxon>Eukaryota</taxon>
        <taxon>Metazoa</taxon>
        <taxon>Ecdysozoa</taxon>
        <taxon>Arthropoda</taxon>
        <taxon>Hexapoda</taxon>
        <taxon>Insecta</taxon>
        <taxon>Pterygota</taxon>
        <taxon>Neoptera</taxon>
        <taxon>Endopterygota</taxon>
        <taxon>Lepidoptera</taxon>
        <taxon>Glossata</taxon>
        <taxon>Ditrysia</taxon>
        <taxon>Yponomeutoidea</taxon>
        <taxon>Plutellidae</taxon>
        <taxon>Plutella</taxon>
    </lineage>
</organism>
<keyword evidence="1" id="KW-0472">Membrane</keyword>
<protein>
    <submittedName>
        <fullName evidence="2">Uncharacterized protein</fullName>
    </submittedName>
</protein>